<dbReference type="OrthoDB" id="9802602at2"/>
<dbReference type="PIRSF" id="PIRSF001554">
    <property type="entry name" value="SucCS_beta"/>
    <property type="match status" value="1"/>
</dbReference>
<dbReference type="FunFam" id="3.30.470.20:FF:000002">
    <property type="entry name" value="Succinate--CoA ligase [ADP-forming] subunit beta"/>
    <property type="match status" value="1"/>
</dbReference>
<dbReference type="Proteomes" id="UP000326546">
    <property type="component" value="Chromosome"/>
</dbReference>
<dbReference type="NCBIfam" id="NF001913">
    <property type="entry name" value="PRK00696.1"/>
    <property type="match status" value="1"/>
</dbReference>
<feature type="binding site" evidence="8">
    <location>
        <position position="49"/>
    </location>
    <ligand>
        <name>ATP</name>
        <dbReference type="ChEBI" id="CHEBI:30616"/>
    </ligand>
</feature>
<dbReference type="GO" id="GO:0000287">
    <property type="term" value="F:magnesium ion binding"/>
    <property type="evidence" value="ECO:0007669"/>
    <property type="project" value="UniProtKB-UniRule"/>
</dbReference>
<dbReference type="RefSeq" id="WP_158061516.1">
    <property type="nucleotide sequence ID" value="NZ_CP044427.1"/>
</dbReference>
<evidence type="ECO:0000256" key="7">
    <source>
        <dbReference type="ARBA" id="ARBA00022842"/>
    </source>
</evidence>
<sequence>MDLFEYQARDMFEKHGVPVLAGATADTPEEARAAAEEIGRRAGGVTVVKAQVKTGGRGKAGGVKVAKSAPEAQIAAEEILGMDIKGHTVHRVMIAEGARIAEEYYFSLLLDRANRSLLAMCSKEGGVEIEQLAVERPEALAKVEVDANTGIDEAKAQEIVTEAGFEDEVAAKIVPVLQRLWQVYRDEDATLVEVNPLVKTEDGDIIALDGKITLDANADFRQPEHADLEDKAAADPLEAKAKKLGLNYVKLDGNVGIIGNGAGLVMSTLDVVAYAGEQLPGHGEDNGPLASPANFLDIGGGASAEVMANGLDVILGDEQVKAVFVNVFGGITACDAVANGIVQALKILGDEATKPLVVRLDGNNVEEGRSILTEANHPMVTLAETMDGGAQKAAELAAHSAATN</sequence>
<dbReference type="NCBIfam" id="TIGR01016">
    <property type="entry name" value="sucCoAbeta"/>
    <property type="match status" value="1"/>
</dbReference>
<dbReference type="Gene3D" id="3.30.1490.20">
    <property type="entry name" value="ATP-grasp fold, A domain"/>
    <property type="match status" value="1"/>
</dbReference>
<keyword evidence="11" id="KW-1185">Reference proteome</keyword>
<dbReference type="AlphaFoldDB" id="A0A5J6V7S8"/>
<feature type="binding site" evidence="8">
    <location>
        <position position="103"/>
    </location>
    <ligand>
        <name>ATP</name>
        <dbReference type="ChEBI" id="CHEBI:30616"/>
    </ligand>
</feature>
<dbReference type="Pfam" id="PF08442">
    <property type="entry name" value="ATP-grasp_2"/>
    <property type="match status" value="1"/>
</dbReference>
<dbReference type="Pfam" id="PF00549">
    <property type="entry name" value="Ligase_CoA"/>
    <property type="match status" value="1"/>
</dbReference>
<evidence type="ECO:0000313" key="10">
    <source>
        <dbReference type="EMBL" id="QFG69133.1"/>
    </source>
</evidence>
<accession>A0A5J6V7S8</accession>
<dbReference type="InterPro" id="IPR016102">
    <property type="entry name" value="Succinyl-CoA_synth-like"/>
</dbReference>
<comment type="subunit">
    <text evidence="8">Heterotetramer of two alpha and two beta subunits.</text>
</comment>
<keyword evidence="2 8" id="KW-0816">Tricarboxylic acid cycle</keyword>
<keyword evidence="3 8" id="KW-0436">Ligase</keyword>
<dbReference type="InterPro" id="IPR013815">
    <property type="entry name" value="ATP_grasp_subdomain_1"/>
</dbReference>
<dbReference type="Gene3D" id="3.40.50.261">
    <property type="entry name" value="Succinyl-CoA synthetase domains"/>
    <property type="match status" value="1"/>
</dbReference>
<feature type="binding site" evidence="8">
    <location>
        <position position="260"/>
    </location>
    <ligand>
        <name>substrate</name>
        <note>ligand shared with subunit alpha</note>
    </ligand>
</feature>
<feature type="domain" description="ATP-grasp" evidence="9">
    <location>
        <begin position="9"/>
        <end position="245"/>
    </location>
</feature>
<dbReference type="GO" id="GO:0006104">
    <property type="term" value="P:succinyl-CoA metabolic process"/>
    <property type="evidence" value="ECO:0007669"/>
    <property type="project" value="TreeGrafter"/>
</dbReference>
<dbReference type="EMBL" id="CP044427">
    <property type="protein sequence ID" value="QFG69133.1"/>
    <property type="molecule type" value="Genomic_DNA"/>
</dbReference>
<feature type="binding site" evidence="8">
    <location>
        <begin position="56"/>
        <end position="58"/>
    </location>
    <ligand>
        <name>ATP</name>
        <dbReference type="ChEBI" id="CHEBI:30616"/>
    </ligand>
</feature>
<evidence type="ECO:0000313" key="11">
    <source>
        <dbReference type="Proteomes" id="UP000326546"/>
    </source>
</evidence>
<keyword evidence="5 8" id="KW-0547">Nucleotide-binding</keyword>
<dbReference type="GO" id="GO:0042709">
    <property type="term" value="C:succinate-CoA ligase complex"/>
    <property type="evidence" value="ECO:0007669"/>
    <property type="project" value="TreeGrafter"/>
</dbReference>
<dbReference type="InterPro" id="IPR011761">
    <property type="entry name" value="ATP-grasp"/>
</dbReference>
<evidence type="ECO:0000256" key="3">
    <source>
        <dbReference type="ARBA" id="ARBA00022598"/>
    </source>
</evidence>
<dbReference type="SUPFAM" id="SSF52210">
    <property type="entry name" value="Succinyl-CoA synthetase domains"/>
    <property type="match status" value="1"/>
</dbReference>
<feature type="binding site" evidence="8">
    <location>
        <position position="195"/>
    </location>
    <ligand>
        <name>Mg(2+)</name>
        <dbReference type="ChEBI" id="CHEBI:18420"/>
    </ligand>
</feature>
<dbReference type="Gene3D" id="3.30.470.20">
    <property type="entry name" value="ATP-grasp fold, B domain"/>
    <property type="match status" value="1"/>
</dbReference>
<comment type="function">
    <text evidence="8">Succinyl-CoA synthetase functions in the citric acid cycle (TCA), coupling the hydrolysis of succinyl-CoA to the synthesis of either ATP or GTP and thus represents the only step of substrate-level phosphorylation in the TCA. The beta subunit provides nucleotide specificity of the enzyme and binds the substrate succinate, while the binding sites for coenzyme A and phosphate are found in the alpha subunit.</text>
</comment>
<feature type="binding site" evidence="8">
    <location>
        <position position="98"/>
    </location>
    <ligand>
        <name>ATP</name>
        <dbReference type="ChEBI" id="CHEBI:30616"/>
    </ligand>
</feature>
<dbReference type="GO" id="GO:0004775">
    <property type="term" value="F:succinate-CoA ligase (ADP-forming) activity"/>
    <property type="evidence" value="ECO:0007669"/>
    <property type="project" value="UniProtKB-UniRule"/>
</dbReference>
<protein>
    <recommendedName>
        <fullName evidence="8">Succinate--CoA ligase [ADP-forming] subunit beta</fullName>
        <ecNumber evidence="8">6.2.1.5</ecNumber>
    </recommendedName>
    <alternativeName>
        <fullName evidence="8">Succinyl-CoA synthetase subunit beta</fullName>
        <shortName evidence="8">SCS-beta</shortName>
    </alternativeName>
</protein>
<organism evidence="10 11">
    <name type="scientific">Ornithinimicrobium pratense</name>
    <dbReference type="NCBI Taxonomy" id="2593973"/>
    <lineage>
        <taxon>Bacteria</taxon>
        <taxon>Bacillati</taxon>
        <taxon>Actinomycetota</taxon>
        <taxon>Actinomycetes</taxon>
        <taxon>Micrococcales</taxon>
        <taxon>Ornithinimicrobiaceae</taxon>
        <taxon>Ornithinimicrobium</taxon>
    </lineage>
</organism>
<dbReference type="UniPathway" id="UPA00223">
    <property type="reaction ID" value="UER00999"/>
</dbReference>
<dbReference type="GO" id="GO:0005829">
    <property type="term" value="C:cytosol"/>
    <property type="evidence" value="ECO:0007669"/>
    <property type="project" value="TreeGrafter"/>
</dbReference>
<comment type="similarity">
    <text evidence="1 8">Belongs to the succinate/malate CoA ligase beta subunit family.</text>
</comment>
<dbReference type="EC" id="6.2.1.5" evidence="8"/>
<comment type="pathway">
    <text evidence="8">Carbohydrate metabolism; tricarboxylic acid cycle; succinate from succinyl-CoA (ligase route): step 1/1.</text>
</comment>
<gene>
    <name evidence="8 10" type="primary">sucC</name>
    <name evidence="10" type="ORF">FY030_10830</name>
</gene>
<dbReference type="InterPro" id="IPR013650">
    <property type="entry name" value="ATP-grasp_succ-CoA_synth-type"/>
</dbReference>
<evidence type="ECO:0000256" key="4">
    <source>
        <dbReference type="ARBA" id="ARBA00022723"/>
    </source>
</evidence>
<feature type="binding site" evidence="8">
    <location>
        <begin position="330"/>
        <end position="332"/>
    </location>
    <ligand>
        <name>substrate</name>
        <note>ligand shared with subunit alpha</note>
    </ligand>
</feature>
<dbReference type="SUPFAM" id="SSF56059">
    <property type="entry name" value="Glutathione synthetase ATP-binding domain-like"/>
    <property type="match status" value="1"/>
</dbReference>
<name>A0A5J6V7S8_9MICO</name>
<evidence type="ECO:0000256" key="5">
    <source>
        <dbReference type="ARBA" id="ARBA00022741"/>
    </source>
</evidence>
<dbReference type="PROSITE" id="PS01217">
    <property type="entry name" value="SUCCINYL_COA_LIG_3"/>
    <property type="match status" value="1"/>
</dbReference>
<keyword evidence="4 8" id="KW-0479">Metal-binding</keyword>
<dbReference type="GO" id="GO:0005524">
    <property type="term" value="F:ATP binding"/>
    <property type="evidence" value="ECO:0007669"/>
    <property type="project" value="UniProtKB-UniRule"/>
</dbReference>
<comment type="catalytic activity">
    <reaction evidence="8">
        <text>GTP + succinate + CoA = succinyl-CoA + GDP + phosphate</text>
        <dbReference type="Rhea" id="RHEA:22120"/>
        <dbReference type="ChEBI" id="CHEBI:30031"/>
        <dbReference type="ChEBI" id="CHEBI:37565"/>
        <dbReference type="ChEBI" id="CHEBI:43474"/>
        <dbReference type="ChEBI" id="CHEBI:57287"/>
        <dbReference type="ChEBI" id="CHEBI:57292"/>
        <dbReference type="ChEBI" id="CHEBI:58189"/>
    </reaction>
</comment>
<dbReference type="InterPro" id="IPR005809">
    <property type="entry name" value="Succ_CoA_ligase-like_bsu"/>
</dbReference>
<dbReference type="GO" id="GO:0004776">
    <property type="term" value="F:succinate-CoA ligase (GDP-forming) activity"/>
    <property type="evidence" value="ECO:0007669"/>
    <property type="project" value="RHEA"/>
</dbReference>
<comment type="caution">
    <text evidence="8">Lacks conserved residue(s) required for the propagation of feature annotation.</text>
</comment>
<comment type="cofactor">
    <cofactor evidence="8">
        <name>Mg(2+)</name>
        <dbReference type="ChEBI" id="CHEBI:18420"/>
    </cofactor>
    <text evidence="8">Binds 1 Mg(2+) ion per subunit.</text>
</comment>
<dbReference type="KEGG" id="serw:FY030_10830"/>
<dbReference type="FunFam" id="3.40.50.261:FF:000007">
    <property type="entry name" value="Succinate--CoA ligase [ADP-forming] subunit beta"/>
    <property type="match status" value="1"/>
</dbReference>
<proteinExistence type="inferred from homology"/>
<dbReference type="InterPro" id="IPR017866">
    <property type="entry name" value="Succ-CoA_synthase_bsu_CS"/>
</dbReference>
<dbReference type="GO" id="GO:0006099">
    <property type="term" value="P:tricarboxylic acid cycle"/>
    <property type="evidence" value="ECO:0007669"/>
    <property type="project" value="UniProtKB-UniRule"/>
</dbReference>
<evidence type="ECO:0000256" key="6">
    <source>
        <dbReference type="ARBA" id="ARBA00022840"/>
    </source>
</evidence>
<dbReference type="HAMAP" id="MF_00558">
    <property type="entry name" value="Succ_CoA_beta"/>
    <property type="match status" value="1"/>
</dbReference>
<evidence type="ECO:0000256" key="2">
    <source>
        <dbReference type="ARBA" id="ARBA00022532"/>
    </source>
</evidence>
<evidence type="ECO:0000256" key="8">
    <source>
        <dbReference type="HAMAP-Rule" id="MF_00558"/>
    </source>
</evidence>
<dbReference type="PANTHER" id="PTHR11815:SF10">
    <property type="entry name" value="SUCCINATE--COA LIGASE [GDP-FORMING] SUBUNIT BETA, MITOCHONDRIAL"/>
    <property type="match status" value="1"/>
</dbReference>
<evidence type="ECO:0000259" key="9">
    <source>
        <dbReference type="PROSITE" id="PS50975"/>
    </source>
</evidence>
<keyword evidence="6 8" id="KW-0067">ATP-binding</keyword>
<evidence type="ECO:0000256" key="1">
    <source>
        <dbReference type="ARBA" id="ARBA00009182"/>
    </source>
</evidence>
<comment type="catalytic activity">
    <reaction evidence="8">
        <text>succinate + ATP + CoA = succinyl-CoA + ADP + phosphate</text>
        <dbReference type="Rhea" id="RHEA:17661"/>
        <dbReference type="ChEBI" id="CHEBI:30031"/>
        <dbReference type="ChEBI" id="CHEBI:30616"/>
        <dbReference type="ChEBI" id="CHEBI:43474"/>
        <dbReference type="ChEBI" id="CHEBI:57287"/>
        <dbReference type="ChEBI" id="CHEBI:57292"/>
        <dbReference type="ChEBI" id="CHEBI:456216"/>
        <dbReference type="EC" id="6.2.1.5"/>
    </reaction>
</comment>
<dbReference type="InterPro" id="IPR005811">
    <property type="entry name" value="SUCC_ACL_C"/>
</dbReference>
<keyword evidence="7 8" id="KW-0460">Magnesium</keyword>
<reference evidence="10 11" key="1">
    <citation type="submission" date="2019-09" db="EMBL/GenBank/DDBJ databases">
        <title>Serinicoccus pratensis sp. nov., isolated from meadow soil.</title>
        <authorList>
            <person name="Zhang W."/>
        </authorList>
    </citation>
    <scope>NUCLEOTIDE SEQUENCE [LARGE SCALE GENOMIC DNA]</scope>
    <source>
        <strain evidence="10 11">W204</strain>
    </source>
</reference>
<dbReference type="PROSITE" id="PS50975">
    <property type="entry name" value="ATP_GRASP"/>
    <property type="match status" value="1"/>
</dbReference>
<feature type="binding site" evidence="8">
    <location>
        <position position="209"/>
    </location>
    <ligand>
        <name>Mg(2+)</name>
        <dbReference type="ChEBI" id="CHEBI:18420"/>
    </ligand>
</feature>
<dbReference type="PANTHER" id="PTHR11815">
    <property type="entry name" value="SUCCINYL-COA SYNTHETASE BETA CHAIN"/>
    <property type="match status" value="1"/>
</dbReference>